<evidence type="ECO:0000313" key="2">
    <source>
        <dbReference type="Proteomes" id="UP001148629"/>
    </source>
</evidence>
<protein>
    <submittedName>
        <fullName evidence="1">Uncharacterized protein</fullName>
    </submittedName>
</protein>
<organism evidence="1 2">
    <name type="scientific">Fusarium decemcellulare</name>
    <dbReference type="NCBI Taxonomy" id="57161"/>
    <lineage>
        <taxon>Eukaryota</taxon>
        <taxon>Fungi</taxon>
        <taxon>Dikarya</taxon>
        <taxon>Ascomycota</taxon>
        <taxon>Pezizomycotina</taxon>
        <taxon>Sordariomycetes</taxon>
        <taxon>Hypocreomycetidae</taxon>
        <taxon>Hypocreales</taxon>
        <taxon>Nectriaceae</taxon>
        <taxon>Fusarium</taxon>
        <taxon>Fusarium decemcellulare species complex</taxon>
    </lineage>
</organism>
<proteinExistence type="predicted"/>
<evidence type="ECO:0000313" key="1">
    <source>
        <dbReference type="EMBL" id="KAJ3535165.1"/>
    </source>
</evidence>
<reference evidence="1" key="1">
    <citation type="submission" date="2022-08" db="EMBL/GenBank/DDBJ databases">
        <title>Genome Sequence of Fusarium decemcellulare.</title>
        <authorList>
            <person name="Buettner E."/>
        </authorList>
    </citation>
    <scope>NUCLEOTIDE SEQUENCE</scope>
    <source>
        <strain evidence="1">Babe19</strain>
    </source>
</reference>
<dbReference type="EMBL" id="JANRMS010000731">
    <property type="protein sequence ID" value="KAJ3535165.1"/>
    <property type="molecule type" value="Genomic_DNA"/>
</dbReference>
<sequence length="601" mass="68870">MIFRDSPLFDMSEETERPPAHHLPAHDNPPGHDIFCTPENSEFHSHMLYNDLDPTRREIRVLRILPDSGSGLIESELLPKAPVADLKGQYFALSYCAGDVRQTDVILVNGLKFNVFANLKHALTVAQRFRNKEIGDDDFLLWVDQICIDQSNLSERSHQVGFMRDIYQSARQTLICLSTSEVEGEGMRWLIELDQNVPRQEDDLDGHKYSDSLTSGHVDLYLHRFSSDRVQTFLSNHVLDGNFTDGWIALFDVLESPWWSRAWVFQELTVSPDAVFMFGHHMMSWKSASYILEAYYRAHRILIGYVGAIHGYPPNSQFHRVVERAQGSACREAINTVAFMIQTKRNWTGEMDIKYLLEHSRYCKASDDRDRVYSFLGLADPGYRIIPDYSPDNDVIRVLTETTRNIIIHEDSLNILARAAAPASRQKSTLPSWVVDWTRKDVIEARDLPAGPFRWTPMTEVDIPSLLGHVMKVGQESPNVSFQDIQHPDSLIMTTVLEVRGIFIDTVSDKGPGWQFPEHFTTCRYEICRYETTKGYVFSTTPVVNLGDELWWLCGMSMPVVLERKVYGHRLIEYLTGLPGEITTHKKAKTIDLDRQLITIV</sequence>
<keyword evidence="2" id="KW-1185">Reference proteome</keyword>
<accession>A0ACC1S9Y3</accession>
<comment type="caution">
    <text evidence="1">The sequence shown here is derived from an EMBL/GenBank/DDBJ whole genome shotgun (WGS) entry which is preliminary data.</text>
</comment>
<dbReference type="Proteomes" id="UP001148629">
    <property type="component" value="Unassembled WGS sequence"/>
</dbReference>
<gene>
    <name evidence="1" type="ORF">NM208_g7247</name>
</gene>
<name>A0ACC1S9Y3_9HYPO</name>